<dbReference type="NCBIfam" id="TIGR00431">
    <property type="entry name" value="TruB"/>
    <property type="match status" value="1"/>
</dbReference>
<keyword evidence="3 5" id="KW-0819">tRNA processing</keyword>
<dbReference type="InterPro" id="IPR032819">
    <property type="entry name" value="TruB_C"/>
</dbReference>
<dbReference type="GO" id="GO:0031119">
    <property type="term" value="P:tRNA pseudouridine synthesis"/>
    <property type="evidence" value="ECO:0007669"/>
    <property type="project" value="UniProtKB-UniRule"/>
</dbReference>
<dbReference type="AlphaFoldDB" id="A0A1F7W8A0"/>
<evidence type="ECO:0000256" key="3">
    <source>
        <dbReference type="ARBA" id="ARBA00022694"/>
    </source>
</evidence>
<dbReference type="CDD" id="cd02573">
    <property type="entry name" value="PseudoU_synth_EcTruB"/>
    <property type="match status" value="1"/>
</dbReference>
<dbReference type="SUPFAM" id="SSF55120">
    <property type="entry name" value="Pseudouridine synthase"/>
    <property type="match status" value="1"/>
</dbReference>
<protein>
    <recommendedName>
        <fullName evidence="5">tRNA pseudouridine synthase B</fullName>
        <ecNumber evidence="5">5.4.99.25</ecNumber>
    </recommendedName>
    <alternativeName>
        <fullName evidence="5">tRNA pseudouridine(55) synthase</fullName>
        <shortName evidence="5">Psi55 synthase</shortName>
    </alternativeName>
    <alternativeName>
        <fullName evidence="5">tRNA pseudouridylate synthase</fullName>
    </alternativeName>
    <alternativeName>
        <fullName evidence="5">tRNA-uridine isomerase</fullName>
    </alternativeName>
</protein>
<sequence length="236" mass="25875">MTGFILIDKPEGITSFDVVARLRRLTGEKRIGHAGTLDPFATGLLLVAVSREATRELQKFVGLDKHYEATFVLGASSTTDDIKGEISAPVSTTHLTKEQIEEALKTFTGPIEQVPPTYAAIKVQGKKLYELARAGNPTLVEPRRVTIYSIEPQSGGRVTTLPYVNLTIHCSSGTYIRSIARDLGNFLGVGGYVSELRRTSIGPFKIEEALTFDKLDPSNIESHLIQIETFLSRLTP</sequence>
<feature type="domain" description="Pseudouridine synthase II N-terminal" evidence="6">
    <location>
        <begin position="23"/>
        <end position="176"/>
    </location>
</feature>
<comment type="similarity">
    <text evidence="2 5">Belongs to the pseudouridine synthase TruB family. Type 1 subfamily.</text>
</comment>
<evidence type="ECO:0000256" key="2">
    <source>
        <dbReference type="ARBA" id="ARBA00005642"/>
    </source>
</evidence>
<accession>A0A1F7W8A0</accession>
<keyword evidence="4 5" id="KW-0413">Isomerase</keyword>
<dbReference type="PANTHER" id="PTHR13767">
    <property type="entry name" value="TRNA-PSEUDOURIDINE SYNTHASE"/>
    <property type="match status" value="1"/>
</dbReference>
<dbReference type="Pfam" id="PF01509">
    <property type="entry name" value="TruB_N"/>
    <property type="match status" value="1"/>
</dbReference>
<reference evidence="8 9" key="1">
    <citation type="journal article" date="2016" name="Nat. Commun.">
        <title>Thousands of microbial genomes shed light on interconnected biogeochemical processes in an aquifer system.</title>
        <authorList>
            <person name="Anantharaman K."/>
            <person name="Brown C.T."/>
            <person name="Hug L.A."/>
            <person name="Sharon I."/>
            <person name="Castelle C.J."/>
            <person name="Probst A.J."/>
            <person name="Thomas B.C."/>
            <person name="Singh A."/>
            <person name="Wilkins M.J."/>
            <person name="Karaoz U."/>
            <person name="Brodie E.L."/>
            <person name="Williams K.H."/>
            <person name="Hubbard S.S."/>
            <person name="Banfield J.F."/>
        </authorList>
    </citation>
    <scope>NUCLEOTIDE SEQUENCE [LARGE SCALE GENOMIC DNA]</scope>
</reference>
<dbReference type="Pfam" id="PF16198">
    <property type="entry name" value="TruB_C_2"/>
    <property type="match status" value="1"/>
</dbReference>
<proteinExistence type="inferred from homology"/>
<dbReference type="InterPro" id="IPR014780">
    <property type="entry name" value="tRNA_psdUridine_synth_TruB"/>
</dbReference>
<comment type="function">
    <text evidence="5">Responsible for synthesis of pseudouridine from uracil-55 in the psi GC loop of transfer RNAs.</text>
</comment>
<evidence type="ECO:0000256" key="1">
    <source>
        <dbReference type="ARBA" id="ARBA00000385"/>
    </source>
</evidence>
<evidence type="ECO:0000313" key="8">
    <source>
        <dbReference type="EMBL" id="OGL98608.1"/>
    </source>
</evidence>
<feature type="domain" description="tRNA pseudouridylate synthase B C-terminal" evidence="7">
    <location>
        <begin position="177"/>
        <end position="216"/>
    </location>
</feature>
<evidence type="ECO:0000256" key="4">
    <source>
        <dbReference type="ARBA" id="ARBA00023235"/>
    </source>
</evidence>
<dbReference type="EC" id="5.4.99.25" evidence="5"/>
<dbReference type="EMBL" id="MGFD01000025">
    <property type="protein sequence ID" value="OGL98608.1"/>
    <property type="molecule type" value="Genomic_DNA"/>
</dbReference>
<name>A0A1F7W8A0_9BACT</name>
<dbReference type="HAMAP" id="MF_01080">
    <property type="entry name" value="TruB_bact"/>
    <property type="match status" value="1"/>
</dbReference>
<evidence type="ECO:0000259" key="7">
    <source>
        <dbReference type="Pfam" id="PF16198"/>
    </source>
</evidence>
<dbReference type="Proteomes" id="UP000177331">
    <property type="component" value="Unassembled WGS sequence"/>
</dbReference>
<evidence type="ECO:0000259" key="6">
    <source>
        <dbReference type="Pfam" id="PF01509"/>
    </source>
</evidence>
<organism evidence="8 9">
    <name type="scientific">Candidatus Uhrbacteria bacterium RIFOXYB2_FULL_45_11</name>
    <dbReference type="NCBI Taxonomy" id="1802421"/>
    <lineage>
        <taxon>Bacteria</taxon>
        <taxon>Candidatus Uhriibacteriota</taxon>
    </lineage>
</organism>
<dbReference type="STRING" id="1802421.A2318_00335"/>
<feature type="active site" description="Nucleophile" evidence="5">
    <location>
        <position position="38"/>
    </location>
</feature>
<gene>
    <name evidence="5" type="primary">truB</name>
    <name evidence="8" type="ORF">A2318_00335</name>
</gene>
<dbReference type="PANTHER" id="PTHR13767:SF2">
    <property type="entry name" value="PSEUDOURIDYLATE SYNTHASE TRUB1"/>
    <property type="match status" value="1"/>
</dbReference>
<dbReference type="GO" id="GO:1990481">
    <property type="term" value="P:mRNA pseudouridine synthesis"/>
    <property type="evidence" value="ECO:0007669"/>
    <property type="project" value="TreeGrafter"/>
</dbReference>
<comment type="catalytic activity">
    <reaction evidence="1 5">
        <text>uridine(55) in tRNA = pseudouridine(55) in tRNA</text>
        <dbReference type="Rhea" id="RHEA:42532"/>
        <dbReference type="Rhea" id="RHEA-COMP:10101"/>
        <dbReference type="Rhea" id="RHEA-COMP:10102"/>
        <dbReference type="ChEBI" id="CHEBI:65314"/>
        <dbReference type="ChEBI" id="CHEBI:65315"/>
        <dbReference type="EC" id="5.4.99.25"/>
    </reaction>
</comment>
<evidence type="ECO:0000256" key="5">
    <source>
        <dbReference type="HAMAP-Rule" id="MF_01080"/>
    </source>
</evidence>
<dbReference type="GO" id="GO:0003723">
    <property type="term" value="F:RNA binding"/>
    <property type="evidence" value="ECO:0007669"/>
    <property type="project" value="InterPro"/>
</dbReference>
<evidence type="ECO:0000313" key="9">
    <source>
        <dbReference type="Proteomes" id="UP000177331"/>
    </source>
</evidence>
<dbReference type="GO" id="GO:0160148">
    <property type="term" value="F:tRNA pseudouridine(55) synthase activity"/>
    <property type="evidence" value="ECO:0007669"/>
    <property type="project" value="UniProtKB-EC"/>
</dbReference>
<comment type="caution">
    <text evidence="8">The sequence shown here is derived from an EMBL/GenBank/DDBJ whole genome shotgun (WGS) entry which is preliminary data.</text>
</comment>
<dbReference type="Gene3D" id="3.30.2350.10">
    <property type="entry name" value="Pseudouridine synthase"/>
    <property type="match status" value="1"/>
</dbReference>
<dbReference type="InterPro" id="IPR020103">
    <property type="entry name" value="PsdUridine_synth_cat_dom_sf"/>
</dbReference>
<dbReference type="InterPro" id="IPR002501">
    <property type="entry name" value="PsdUridine_synth_N"/>
</dbReference>